<evidence type="ECO:0000313" key="2">
    <source>
        <dbReference type="Proteomes" id="UP001589627"/>
    </source>
</evidence>
<protein>
    <recommendedName>
        <fullName evidence="3">Ribosomal protein L7/L12 C-terminal domain-containing protein</fullName>
    </recommendedName>
</protein>
<accession>A0ABV5YPQ9</accession>
<keyword evidence="2" id="KW-1185">Reference proteome</keyword>
<gene>
    <name evidence="1" type="ORF">ACFFNX_33215</name>
</gene>
<evidence type="ECO:0000313" key="1">
    <source>
        <dbReference type="EMBL" id="MFB9837044.1"/>
    </source>
</evidence>
<proteinExistence type="predicted"/>
<sequence>MTALELLAVLVVLVAVLAILTGLARGLSRQTAPREFPPMALPAEMQARVRALLGENKPVLAVKEVRQATGLGLVDAKRIVDALKSGPLPEPMSYAPGGHGSIADRARDMRNAGDFTGAVSLVRTETGMSAADAERFVSTLS</sequence>
<dbReference type="RefSeq" id="WP_378209827.1">
    <property type="nucleotide sequence ID" value="NZ_JBHLZP010000337.1"/>
</dbReference>
<dbReference type="EMBL" id="JBHLZP010000337">
    <property type="protein sequence ID" value="MFB9837044.1"/>
    <property type="molecule type" value="Genomic_DNA"/>
</dbReference>
<evidence type="ECO:0008006" key="3">
    <source>
        <dbReference type="Google" id="ProtNLM"/>
    </source>
</evidence>
<organism evidence="1 2">
    <name type="scientific">Actinoallomurus acaciae</name>
    <dbReference type="NCBI Taxonomy" id="502577"/>
    <lineage>
        <taxon>Bacteria</taxon>
        <taxon>Bacillati</taxon>
        <taxon>Actinomycetota</taxon>
        <taxon>Actinomycetes</taxon>
        <taxon>Streptosporangiales</taxon>
        <taxon>Thermomonosporaceae</taxon>
        <taxon>Actinoallomurus</taxon>
    </lineage>
</organism>
<name>A0ABV5YPQ9_9ACTN</name>
<dbReference type="InterPro" id="IPR014719">
    <property type="entry name" value="Ribosomal_bL12_C/ClpS-like"/>
</dbReference>
<dbReference type="Gene3D" id="3.30.1390.10">
    <property type="match status" value="1"/>
</dbReference>
<reference evidence="1 2" key="1">
    <citation type="submission" date="2024-09" db="EMBL/GenBank/DDBJ databases">
        <authorList>
            <person name="Sun Q."/>
            <person name="Mori K."/>
        </authorList>
    </citation>
    <scope>NUCLEOTIDE SEQUENCE [LARGE SCALE GENOMIC DNA]</scope>
    <source>
        <strain evidence="1 2">TBRC 0563</strain>
    </source>
</reference>
<dbReference type="Proteomes" id="UP001589627">
    <property type="component" value="Unassembled WGS sequence"/>
</dbReference>
<comment type="caution">
    <text evidence="1">The sequence shown here is derived from an EMBL/GenBank/DDBJ whole genome shotgun (WGS) entry which is preliminary data.</text>
</comment>